<proteinExistence type="predicted"/>
<keyword evidence="3" id="KW-1185">Reference proteome</keyword>
<comment type="caution">
    <text evidence="2">The sequence shown here is derived from an EMBL/GenBank/DDBJ whole genome shotgun (WGS) entry which is preliminary data.</text>
</comment>
<dbReference type="Proteomes" id="UP000828390">
    <property type="component" value="Unassembled WGS sequence"/>
</dbReference>
<protein>
    <submittedName>
        <fullName evidence="2">Uncharacterized protein</fullName>
    </submittedName>
</protein>
<accession>A0A9D4GA69</accession>
<name>A0A9D4GA69_DREPO</name>
<reference evidence="2" key="1">
    <citation type="journal article" date="2019" name="bioRxiv">
        <title>The Genome of the Zebra Mussel, Dreissena polymorpha: A Resource for Invasive Species Research.</title>
        <authorList>
            <person name="McCartney M.A."/>
            <person name="Auch B."/>
            <person name="Kono T."/>
            <person name="Mallez S."/>
            <person name="Zhang Y."/>
            <person name="Obille A."/>
            <person name="Becker A."/>
            <person name="Abrahante J.E."/>
            <person name="Garbe J."/>
            <person name="Badalamenti J.P."/>
            <person name="Herman A."/>
            <person name="Mangelson H."/>
            <person name="Liachko I."/>
            <person name="Sullivan S."/>
            <person name="Sone E.D."/>
            <person name="Koren S."/>
            <person name="Silverstein K.A.T."/>
            <person name="Beckman K.B."/>
            <person name="Gohl D.M."/>
        </authorList>
    </citation>
    <scope>NUCLEOTIDE SEQUENCE</scope>
    <source>
        <strain evidence="2">Duluth1</strain>
        <tissue evidence="2">Whole animal</tissue>
    </source>
</reference>
<evidence type="ECO:0000313" key="2">
    <source>
        <dbReference type="EMBL" id="KAH3810272.1"/>
    </source>
</evidence>
<feature type="non-terminal residue" evidence="2">
    <location>
        <position position="79"/>
    </location>
</feature>
<organism evidence="2 3">
    <name type="scientific">Dreissena polymorpha</name>
    <name type="common">Zebra mussel</name>
    <name type="synonym">Mytilus polymorpha</name>
    <dbReference type="NCBI Taxonomy" id="45954"/>
    <lineage>
        <taxon>Eukaryota</taxon>
        <taxon>Metazoa</taxon>
        <taxon>Spiralia</taxon>
        <taxon>Lophotrochozoa</taxon>
        <taxon>Mollusca</taxon>
        <taxon>Bivalvia</taxon>
        <taxon>Autobranchia</taxon>
        <taxon>Heteroconchia</taxon>
        <taxon>Euheterodonta</taxon>
        <taxon>Imparidentia</taxon>
        <taxon>Neoheterodontei</taxon>
        <taxon>Myida</taxon>
        <taxon>Dreissenoidea</taxon>
        <taxon>Dreissenidae</taxon>
        <taxon>Dreissena</taxon>
    </lineage>
</organism>
<feature type="region of interest" description="Disordered" evidence="1">
    <location>
        <begin position="1"/>
        <end position="25"/>
    </location>
</feature>
<feature type="compositionally biased region" description="Basic and acidic residues" evidence="1">
    <location>
        <begin position="14"/>
        <end position="24"/>
    </location>
</feature>
<dbReference type="EMBL" id="JAIWYP010000006">
    <property type="protein sequence ID" value="KAH3810272.1"/>
    <property type="molecule type" value="Genomic_DNA"/>
</dbReference>
<gene>
    <name evidence="2" type="ORF">DPMN_138662</name>
</gene>
<dbReference type="AlphaFoldDB" id="A0A9D4GA69"/>
<sequence>TDRRTNGPITICPRRTDGQTDGQKDNWQTDGGTIIHRQYIFKEKLLCAPIFLKYDFIRYPRVVIILEPEPSIHIITNKS</sequence>
<reference evidence="2" key="2">
    <citation type="submission" date="2020-11" db="EMBL/GenBank/DDBJ databases">
        <authorList>
            <person name="McCartney M.A."/>
            <person name="Auch B."/>
            <person name="Kono T."/>
            <person name="Mallez S."/>
            <person name="Becker A."/>
            <person name="Gohl D.M."/>
            <person name="Silverstein K.A.T."/>
            <person name="Koren S."/>
            <person name="Bechman K.B."/>
            <person name="Herman A."/>
            <person name="Abrahante J.E."/>
            <person name="Garbe J."/>
        </authorList>
    </citation>
    <scope>NUCLEOTIDE SEQUENCE</scope>
    <source>
        <strain evidence="2">Duluth1</strain>
        <tissue evidence="2">Whole animal</tissue>
    </source>
</reference>
<evidence type="ECO:0000256" key="1">
    <source>
        <dbReference type="SAM" id="MobiDB-lite"/>
    </source>
</evidence>
<evidence type="ECO:0000313" key="3">
    <source>
        <dbReference type="Proteomes" id="UP000828390"/>
    </source>
</evidence>